<dbReference type="RefSeq" id="WP_038550397.1">
    <property type="nucleotide sequence ID" value="NZ_CP006842.1"/>
</dbReference>
<evidence type="ECO:0000313" key="1">
    <source>
        <dbReference type="EMBL" id="AHW65378.1"/>
    </source>
</evidence>
<evidence type="ECO:0000313" key="2">
    <source>
        <dbReference type="Proteomes" id="UP000023703"/>
    </source>
</evidence>
<keyword evidence="2" id="KW-1185">Reference proteome</keyword>
<protein>
    <submittedName>
        <fullName evidence="1">Uncharacterized protein</fullName>
    </submittedName>
</protein>
<dbReference type="HOGENOM" id="CLU_1479698_0_0_11"/>
<dbReference type="EMBL" id="CP006842">
    <property type="protein sequence ID" value="AHW65378.1"/>
    <property type="molecule type" value="Genomic_DNA"/>
</dbReference>
<organism evidence="1 2">
    <name type="scientific">Corynebacterium glyciniphilum AJ 3170</name>
    <dbReference type="NCBI Taxonomy" id="1404245"/>
    <lineage>
        <taxon>Bacteria</taxon>
        <taxon>Bacillati</taxon>
        <taxon>Actinomycetota</taxon>
        <taxon>Actinomycetes</taxon>
        <taxon>Mycobacteriales</taxon>
        <taxon>Corynebacteriaceae</taxon>
        <taxon>Corynebacterium</taxon>
    </lineage>
</organism>
<gene>
    <name evidence="1" type="ORF">CGLY_14710</name>
</gene>
<dbReference type="AlphaFoldDB" id="X5DQ81"/>
<reference evidence="1 2" key="1">
    <citation type="journal article" date="2015" name="Int. J. Syst. Evol. Microbiol.">
        <title>Revisiting Corynebacterium glyciniphilum (ex Kubota et al., 1972) sp. nov., nom. rev., isolated from putrefied banana.</title>
        <authorList>
            <person name="Al-Dilaimi A."/>
            <person name="Bednarz H."/>
            <person name="Lomker A."/>
            <person name="Niehaus K."/>
            <person name="Kalinowski J."/>
            <person name="Ruckert C."/>
        </authorList>
    </citation>
    <scope>NUCLEOTIDE SEQUENCE [LARGE SCALE GENOMIC DNA]</scope>
    <source>
        <strain evidence="1">AJ 3170</strain>
    </source>
</reference>
<dbReference type="eggNOG" id="ENOG5031Z44">
    <property type="taxonomic scope" value="Bacteria"/>
</dbReference>
<dbReference type="KEGG" id="cgy:CGLY_14710"/>
<accession>X5DQ81</accession>
<dbReference type="Proteomes" id="UP000023703">
    <property type="component" value="Chromosome"/>
</dbReference>
<name>X5DQ81_9CORY</name>
<sequence>MNDDETDLGLRADEIHPTDATCSLSLFENSYLGIKPCVMFNVDVECEEIERDDDDDEFDGTLGIAIEGARFQGKSWRDLDSFHLDNVECFTNIDDPDISVYFDTMHRRMGRLTIEVIQRRGDLVDLRIAASEDIDDLGLDSFSVNVTATFTGVSATLTSKEVAVSDLIDLDGLVEGSPGHWSVPQ</sequence>
<proteinExistence type="predicted"/>
<dbReference type="OrthoDB" id="9984551at2"/>